<dbReference type="EMBL" id="JABGBN010000003">
    <property type="protein sequence ID" value="NOL51652.1"/>
    <property type="molecule type" value="Genomic_DNA"/>
</dbReference>
<keyword evidence="2" id="KW-0963">Cytoplasm</keyword>
<name>A0A849P794_9BURK</name>
<dbReference type="GO" id="GO:0043024">
    <property type="term" value="F:ribosomal small subunit binding"/>
    <property type="evidence" value="ECO:0007669"/>
    <property type="project" value="TreeGrafter"/>
</dbReference>
<organism evidence="4 5">
    <name type="scientific">Pelistega suis</name>
    <dbReference type="NCBI Taxonomy" id="1631957"/>
    <lineage>
        <taxon>Bacteria</taxon>
        <taxon>Pseudomonadati</taxon>
        <taxon>Pseudomonadota</taxon>
        <taxon>Betaproteobacteria</taxon>
        <taxon>Burkholderiales</taxon>
        <taxon>Alcaligenaceae</taxon>
        <taxon>Pelistega</taxon>
    </lineage>
</organism>
<comment type="subcellular location">
    <subcellularLocation>
        <location evidence="2">Cytoplasm</location>
    </subcellularLocation>
</comment>
<dbReference type="SUPFAM" id="SSF89919">
    <property type="entry name" value="Ribosome-binding factor A, RbfA"/>
    <property type="match status" value="1"/>
</dbReference>
<comment type="similarity">
    <text evidence="2">Belongs to the RbfA family.</text>
</comment>
<comment type="caution">
    <text evidence="4">The sequence shown here is derived from an EMBL/GenBank/DDBJ whole genome shotgun (WGS) entry which is preliminary data.</text>
</comment>
<dbReference type="InterPro" id="IPR015946">
    <property type="entry name" value="KH_dom-like_a/b"/>
</dbReference>
<evidence type="ECO:0000256" key="2">
    <source>
        <dbReference type="HAMAP-Rule" id="MF_00003"/>
    </source>
</evidence>
<accession>A0A849P794</accession>
<dbReference type="PANTHER" id="PTHR33515:SF1">
    <property type="entry name" value="RIBOSOME-BINDING FACTOR A, CHLOROPLASTIC-RELATED"/>
    <property type="match status" value="1"/>
</dbReference>
<comment type="function">
    <text evidence="2">One of several proteins that assist in the late maturation steps of the functional core of the 30S ribosomal subunit. Associates with free 30S ribosomal subunits (but not with 30S subunits that are part of 70S ribosomes or polysomes). Required for efficient processing of 16S rRNA. May interact with the 5'-terminal helix region of 16S rRNA.</text>
</comment>
<feature type="region of interest" description="Disordered" evidence="3">
    <location>
        <begin position="117"/>
        <end position="137"/>
    </location>
</feature>
<dbReference type="RefSeq" id="WP_171680351.1">
    <property type="nucleotide sequence ID" value="NZ_JABGBN010000003.1"/>
</dbReference>
<sequence>MTRHKSKAPASRNLRLAEQIQKDLAQLIQRELGTRSGLITLTGVELSPDYAHAKVYFTVLGAEPEVALDALNEKAGYLHSLLFKMLHIHTVPTLHFHHDNQLAHGMEMTKLIDRANRPEDFPEEDEVADFEPPKIRG</sequence>
<evidence type="ECO:0000313" key="4">
    <source>
        <dbReference type="EMBL" id="NOL51652.1"/>
    </source>
</evidence>
<keyword evidence="5" id="KW-1185">Reference proteome</keyword>
<dbReference type="GO" id="GO:0005829">
    <property type="term" value="C:cytosol"/>
    <property type="evidence" value="ECO:0007669"/>
    <property type="project" value="TreeGrafter"/>
</dbReference>
<protein>
    <recommendedName>
        <fullName evidence="2">Ribosome-binding factor A</fullName>
    </recommendedName>
</protein>
<dbReference type="HAMAP" id="MF_00003">
    <property type="entry name" value="RbfA"/>
    <property type="match status" value="1"/>
</dbReference>
<dbReference type="AlphaFoldDB" id="A0A849P794"/>
<dbReference type="PANTHER" id="PTHR33515">
    <property type="entry name" value="RIBOSOME-BINDING FACTOR A, CHLOROPLASTIC-RELATED"/>
    <property type="match status" value="1"/>
</dbReference>
<evidence type="ECO:0000256" key="1">
    <source>
        <dbReference type="ARBA" id="ARBA00022517"/>
    </source>
</evidence>
<dbReference type="InterPro" id="IPR023799">
    <property type="entry name" value="RbfA_dom_sf"/>
</dbReference>
<evidence type="ECO:0000313" key="5">
    <source>
        <dbReference type="Proteomes" id="UP000537862"/>
    </source>
</evidence>
<proteinExistence type="inferred from homology"/>
<dbReference type="Pfam" id="PF02033">
    <property type="entry name" value="RBFA"/>
    <property type="match status" value="1"/>
</dbReference>
<reference evidence="4 5" key="1">
    <citation type="submission" date="2020-05" db="EMBL/GenBank/DDBJ databases">
        <authorList>
            <person name="Niu N."/>
        </authorList>
    </citation>
    <scope>NUCLEOTIDE SEQUENCE [LARGE SCALE GENOMIC DNA]</scope>
    <source>
        <strain evidence="4 5">3340-03</strain>
    </source>
</reference>
<gene>
    <name evidence="2 4" type="primary">rbfA</name>
    <name evidence="4" type="ORF">HKX39_05625</name>
</gene>
<keyword evidence="1 2" id="KW-0690">Ribosome biogenesis</keyword>
<comment type="subunit">
    <text evidence="2">Monomer. Binds 30S ribosomal subunits, but not 50S ribosomal subunits or 70S ribosomes.</text>
</comment>
<evidence type="ECO:0000256" key="3">
    <source>
        <dbReference type="SAM" id="MobiDB-lite"/>
    </source>
</evidence>
<dbReference type="GO" id="GO:0030490">
    <property type="term" value="P:maturation of SSU-rRNA"/>
    <property type="evidence" value="ECO:0007669"/>
    <property type="project" value="UniProtKB-UniRule"/>
</dbReference>
<dbReference type="NCBIfam" id="TIGR00082">
    <property type="entry name" value="rbfA"/>
    <property type="match status" value="1"/>
</dbReference>
<dbReference type="InterPro" id="IPR000238">
    <property type="entry name" value="RbfA"/>
</dbReference>
<dbReference type="Proteomes" id="UP000537862">
    <property type="component" value="Unassembled WGS sequence"/>
</dbReference>
<dbReference type="Gene3D" id="3.30.300.20">
    <property type="match status" value="1"/>
</dbReference>